<dbReference type="FunFam" id="3.40.50.300:FF:000287">
    <property type="entry name" value="Multidrug ABC transporter ATP-binding protein"/>
    <property type="match status" value="1"/>
</dbReference>
<evidence type="ECO:0000313" key="11">
    <source>
        <dbReference type="EMBL" id="MYV16560.1"/>
    </source>
</evidence>
<dbReference type="Pfam" id="PF00664">
    <property type="entry name" value="ABC_membrane"/>
    <property type="match status" value="1"/>
</dbReference>
<keyword evidence="4" id="KW-0547">Nucleotide-binding</keyword>
<evidence type="ECO:0000256" key="6">
    <source>
        <dbReference type="ARBA" id="ARBA00022989"/>
    </source>
</evidence>
<evidence type="ECO:0000256" key="3">
    <source>
        <dbReference type="ARBA" id="ARBA00022692"/>
    </source>
</evidence>
<dbReference type="GO" id="GO:0005886">
    <property type="term" value="C:plasma membrane"/>
    <property type="evidence" value="ECO:0007669"/>
    <property type="project" value="UniProtKB-SubCell"/>
</dbReference>
<evidence type="ECO:0000256" key="5">
    <source>
        <dbReference type="ARBA" id="ARBA00022840"/>
    </source>
</evidence>
<feature type="transmembrane region" description="Helical" evidence="8">
    <location>
        <begin position="261"/>
        <end position="280"/>
    </location>
</feature>
<feature type="transmembrane region" description="Helical" evidence="8">
    <location>
        <begin position="35"/>
        <end position="54"/>
    </location>
</feature>
<dbReference type="SUPFAM" id="SSF90123">
    <property type="entry name" value="ABC transporter transmembrane region"/>
    <property type="match status" value="1"/>
</dbReference>
<dbReference type="InterPro" id="IPR003593">
    <property type="entry name" value="AAA+_ATPase"/>
</dbReference>
<gene>
    <name evidence="11" type="ORF">GB993_03415</name>
</gene>
<dbReference type="GO" id="GO:0005524">
    <property type="term" value="F:ATP binding"/>
    <property type="evidence" value="ECO:0007669"/>
    <property type="project" value="UniProtKB-KW"/>
</dbReference>
<dbReference type="GO" id="GO:0016887">
    <property type="term" value="F:ATP hydrolysis activity"/>
    <property type="evidence" value="ECO:0007669"/>
    <property type="project" value="InterPro"/>
</dbReference>
<evidence type="ECO:0000259" key="9">
    <source>
        <dbReference type="PROSITE" id="PS50893"/>
    </source>
</evidence>
<proteinExistence type="predicted"/>
<keyword evidence="6 8" id="KW-1133">Transmembrane helix</keyword>
<protein>
    <submittedName>
        <fullName evidence="11">ATP-binding cassette domain-containing protein</fullName>
    </submittedName>
</protein>
<evidence type="ECO:0000256" key="4">
    <source>
        <dbReference type="ARBA" id="ARBA00022741"/>
    </source>
</evidence>
<evidence type="ECO:0000259" key="10">
    <source>
        <dbReference type="PROSITE" id="PS50929"/>
    </source>
</evidence>
<dbReference type="CDD" id="cd03254">
    <property type="entry name" value="ABCC_Glucan_exporter_like"/>
    <property type="match status" value="1"/>
</dbReference>
<dbReference type="GO" id="GO:0015421">
    <property type="term" value="F:ABC-type oligopeptide transporter activity"/>
    <property type="evidence" value="ECO:0007669"/>
    <property type="project" value="TreeGrafter"/>
</dbReference>
<feature type="domain" description="ABC transporter" evidence="9">
    <location>
        <begin position="356"/>
        <end position="590"/>
    </location>
</feature>
<evidence type="ECO:0000256" key="2">
    <source>
        <dbReference type="ARBA" id="ARBA00022448"/>
    </source>
</evidence>
<reference evidence="11 12" key="1">
    <citation type="journal article" date="2019" name="Appl. Environ. Microbiol.">
        <title>Genetic determinants of hydroxycinnamic acid metabolism in heterofermentative lactobacilli.</title>
        <authorList>
            <person name="Gaur G."/>
            <person name="Oh J.H."/>
            <person name="Filannino P."/>
            <person name="Gobbetti M."/>
            <person name="van Pijkeren J.P."/>
            <person name="Ganzle M.G."/>
        </authorList>
    </citation>
    <scope>NUCLEOTIDE SEQUENCE [LARGE SCALE GENOMIC DNA]</scope>
    <source>
        <strain evidence="11 12">C5</strain>
    </source>
</reference>
<evidence type="ECO:0000256" key="1">
    <source>
        <dbReference type="ARBA" id="ARBA00004651"/>
    </source>
</evidence>
<dbReference type="Gene3D" id="3.40.50.300">
    <property type="entry name" value="P-loop containing nucleotide triphosphate hydrolases"/>
    <property type="match status" value="1"/>
</dbReference>
<dbReference type="InterPro" id="IPR027417">
    <property type="entry name" value="P-loop_NTPase"/>
</dbReference>
<keyword evidence="7 8" id="KW-0472">Membrane</keyword>
<keyword evidence="5 11" id="KW-0067">ATP-binding</keyword>
<evidence type="ECO:0000313" key="12">
    <source>
        <dbReference type="Proteomes" id="UP000449209"/>
    </source>
</evidence>
<dbReference type="CDD" id="cd18544">
    <property type="entry name" value="ABC_6TM_TmrA_like"/>
    <property type="match status" value="1"/>
</dbReference>
<comment type="subcellular location">
    <subcellularLocation>
        <location evidence="1">Cell membrane</location>
        <topology evidence="1">Multi-pass membrane protein</topology>
    </subcellularLocation>
</comment>
<name>A0A6N9I0U1_9LACO</name>
<feature type="transmembrane region" description="Helical" evidence="8">
    <location>
        <begin position="149"/>
        <end position="172"/>
    </location>
</feature>
<dbReference type="Pfam" id="PF00005">
    <property type="entry name" value="ABC_tran"/>
    <property type="match status" value="1"/>
</dbReference>
<dbReference type="PROSITE" id="PS50893">
    <property type="entry name" value="ABC_TRANSPORTER_2"/>
    <property type="match status" value="1"/>
</dbReference>
<sequence length="616" mass="70414">MAQNNHESVWARSMSMKEQTTVIKRLLPYAAPYKWDFIWAIVFAFLVSLINVLLPKLMSTYMDQYLRVHNSGLRVVLFFAGFYFLGTIIKAIFQFGQEFLYAMGGERMLENVRVKMFRKLHTLGMRYFDQVPAGSILSRLTNDTMSFQTFWALFAAAIVALFSVITSFYAMYRTNVKVSLVVLAFLPILIFAIWYYQHFSSRVYRSMRERLSELNAKLAESINGIAVIQEFRQEHRMNSEFEQTNQAYFDTRRAMIRTNSLLLGPIIDLLFALGEVAVLWMFGIDAFHHFVLAGTIYAFVQYLSNFYNPMANMMDSLSDFQDGIVAGSRVLRVMDDQTLAPQQHPVEGAKITRGKIEFKHVNFSYDGEHDVLHDVSFTVEPGQTVALVGHTGSGKSSTINVLMRFYEFGSGQVLIDDRDIRDYSMTELRQRFGLVLQDSFMFYGDIASNIRMFDDNISDQQVEDAARFVSADRFIDQLPDKYHARVIERGASYSGGQRQLLSFARTVAHNPKVLILDEATADIDTETEALIQDGLQKLQSGRTTIAIAHRLSTIRNADQILVLDQGRIVERGTHDDLLAKRGRYYDMYRLQTAVDADQREALLNSEENDSSAEPQA</sequence>
<dbReference type="InterPro" id="IPR036640">
    <property type="entry name" value="ABC1_TM_sf"/>
</dbReference>
<dbReference type="InterPro" id="IPR011527">
    <property type="entry name" value="ABC1_TM_dom"/>
</dbReference>
<accession>A0A6N9I0U1</accession>
<dbReference type="SMART" id="SM00382">
    <property type="entry name" value="AAA"/>
    <property type="match status" value="1"/>
</dbReference>
<feature type="transmembrane region" description="Helical" evidence="8">
    <location>
        <begin position="286"/>
        <end position="304"/>
    </location>
</feature>
<dbReference type="InterPro" id="IPR017871">
    <property type="entry name" value="ABC_transporter-like_CS"/>
</dbReference>
<evidence type="ECO:0000256" key="8">
    <source>
        <dbReference type="SAM" id="Phobius"/>
    </source>
</evidence>
<evidence type="ECO:0000256" key="7">
    <source>
        <dbReference type="ARBA" id="ARBA00023136"/>
    </source>
</evidence>
<feature type="transmembrane region" description="Helical" evidence="8">
    <location>
        <begin position="178"/>
        <end position="196"/>
    </location>
</feature>
<dbReference type="PANTHER" id="PTHR43394">
    <property type="entry name" value="ATP-DEPENDENT PERMEASE MDL1, MITOCHONDRIAL"/>
    <property type="match status" value="1"/>
</dbReference>
<dbReference type="OrthoDB" id="9770415at2"/>
<dbReference type="PANTHER" id="PTHR43394:SF1">
    <property type="entry name" value="ATP-BINDING CASSETTE SUB-FAMILY B MEMBER 10, MITOCHONDRIAL"/>
    <property type="match status" value="1"/>
</dbReference>
<keyword evidence="3 8" id="KW-0812">Transmembrane</keyword>
<dbReference type="PROSITE" id="PS00211">
    <property type="entry name" value="ABC_TRANSPORTER_1"/>
    <property type="match status" value="1"/>
</dbReference>
<dbReference type="RefSeq" id="WP_161003099.1">
    <property type="nucleotide sequence ID" value="NZ_WEZQ01000005.1"/>
</dbReference>
<organism evidence="11 12">
    <name type="scientific">Furfurilactobacillus milii</name>
    <dbReference type="NCBI Taxonomy" id="2888272"/>
    <lineage>
        <taxon>Bacteria</taxon>
        <taxon>Bacillati</taxon>
        <taxon>Bacillota</taxon>
        <taxon>Bacilli</taxon>
        <taxon>Lactobacillales</taxon>
        <taxon>Lactobacillaceae</taxon>
        <taxon>Furfurilactobacillus</taxon>
    </lineage>
</organism>
<feature type="domain" description="ABC transmembrane type-1" evidence="10">
    <location>
        <begin position="38"/>
        <end position="322"/>
    </location>
</feature>
<comment type="caution">
    <text evidence="11">The sequence shown here is derived from an EMBL/GenBank/DDBJ whole genome shotgun (WGS) entry which is preliminary data.</text>
</comment>
<dbReference type="Gene3D" id="1.20.1560.10">
    <property type="entry name" value="ABC transporter type 1, transmembrane domain"/>
    <property type="match status" value="1"/>
</dbReference>
<dbReference type="SUPFAM" id="SSF52540">
    <property type="entry name" value="P-loop containing nucleoside triphosphate hydrolases"/>
    <property type="match status" value="1"/>
</dbReference>
<dbReference type="Proteomes" id="UP000449209">
    <property type="component" value="Unassembled WGS sequence"/>
</dbReference>
<feature type="transmembrane region" description="Helical" evidence="8">
    <location>
        <begin position="74"/>
        <end position="93"/>
    </location>
</feature>
<dbReference type="EMBL" id="WEZQ01000005">
    <property type="protein sequence ID" value="MYV16560.1"/>
    <property type="molecule type" value="Genomic_DNA"/>
</dbReference>
<dbReference type="InterPro" id="IPR003439">
    <property type="entry name" value="ABC_transporter-like_ATP-bd"/>
</dbReference>
<dbReference type="PROSITE" id="PS50929">
    <property type="entry name" value="ABC_TM1F"/>
    <property type="match status" value="1"/>
</dbReference>
<dbReference type="AlphaFoldDB" id="A0A6N9I0U1"/>
<keyword evidence="2" id="KW-0813">Transport</keyword>
<dbReference type="InterPro" id="IPR039421">
    <property type="entry name" value="Type_1_exporter"/>
</dbReference>